<feature type="domain" description="Type II secretion system protein GspF" evidence="7">
    <location>
        <begin position="105"/>
        <end position="227"/>
    </location>
</feature>
<dbReference type="PANTHER" id="PTHR35007:SF3">
    <property type="entry name" value="POSSIBLE CONSERVED ALANINE RICH MEMBRANE PROTEIN"/>
    <property type="match status" value="1"/>
</dbReference>
<feature type="transmembrane region" description="Helical" evidence="6">
    <location>
        <begin position="6"/>
        <end position="26"/>
    </location>
</feature>
<dbReference type="RefSeq" id="WP_271635208.1">
    <property type="nucleotide sequence ID" value="NZ_CP094970.1"/>
</dbReference>
<dbReference type="Proteomes" id="UP001164390">
    <property type="component" value="Chromosome"/>
</dbReference>
<evidence type="ECO:0000256" key="3">
    <source>
        <dbReference type="ARBA" id="ARBA00022692"/>
    </source>
</evidence>
<evidence type="ECO:0000313" key="9">
    <source>
        <dbReference type="Proteomes" id="UP001164390"/>
    </source>
</evidence>
<proteinExistence type="predicted"/>
<evidence type="ECO:0000259" key="7">
    <source>
        <dbReference type="Pfam" id="PF00482"/>
    </source>
</evidence>
<evidence type="ECO:0000256" key="6">
    <source>
        <dbReference type="SAM" id="Phobius"/>
    </source>
</evidence>
<protein>
    <recommendedName>
        <fullName evidence="7">Type II secretion system protein GspF domain-containing protein</fullName>
    </recommendedName>
</protein>
<evidence type="ECO:0000256" key="4">
    <source>
        <dbReference type="ARBA" id="ARBA00022989"/>
    </source>
</evidence>
<organism evidence="8 9">
    <name type="scientific">Solicola gregarius</name>
    <dbReference type="NCBI Taxonomy" id="2908642"/>
    <lineage>
        <taxon>Bacteria</taxon>
        <taxon>Bacillati</taxon>
        <taxon>Actinomycetota</taxon>
        <taxon>Actinomycetes</taxon>
        <taxon>Propionibacteriales</taxon>
        <taxon>Nocardioidaceae</taxon>
        <taxon>Solicola</taxon>
    </lineage>
</organism>
<keyword evidence="9" id="KW-1185">Reference proteome</keyword>
<keyword evidence="5 6" id="KW-0472">Membrane</keyword>
<evidence type="ECO:0000256" key="2">
    <source>
        <dbReference type="ARBA" id="ARBA00022475"/>
    </source>
</evidence>
<feature type="transmembrane region" description="Helical" evidence="6">
    <location>
        <begin position="244"/>
        <end position="266"/>
    </location>
</feature>
<evidence type="ECO:0000256" key="5">
    <source>
        <dbReference type="ARBA" id="ARBA00023136"/>
    </source>
</evidence>
<dbReference type="InterPro" id="IPR018076">
    <property type="entry name" value="T2SS_GspF_dom"/>
</dbReference>
<dbReference type="KEGG" id="sgrg:L0C25_04360"/>
<evidence type="ECO:0000313" key="8">
    <source>
        <dbReference type="EMBL" id="UYM06318.1"/>
    </source>
</evidence>
<evidence type="ECO:0000256" key="1">
    <source>
        <dbReference type="ARBA" id="ARBA00004651"/>
    </source>
</evidence>
<keyword evidence="2" id="KW-1003">Cell membrane</keyword>
<dbReference type="AlphaFoldDB" id="A0AA46TJK8"/>
<keyword evidence="4 6" id="KW-1133">Transmembrane helix</keyword>
<sequence>MSPITLSAVIFGAGIGAGLVWLAVIVRGGRTGVARPTRRRRLPAGMNPRTVAVAVLAAVVMVLLTRWVIAGAAAVAVVMLWPMIFGGAAVSDRSIARMEAVATWTESVRDLVKGGIGLEETIPASAQTAPAIIRPHLSRLAGNIAVRVDLRTALQEFADDIDDESVDVVVAALILNSQLQGPELVQLLTTLSTSLRQELDMRTKIETQRKGLRRQARSIVVVIGLLIIAQAVFARGYVEPYGTVTGQILLAVFVVMWIGAFIRIRVLSEPPPPRRILDRSADAGALR</sequence>
<feature type="transmembrane region" description="Helical" evidence="6">
    <location>
        <begin position="70"/>
        <end position="90"/>
    </location>
</feature>
<feature type="transmembrane region" description="Helical" evidence="6">
    <location>
        <begin position="219"/>
        <end position="238"/>
    </location>
</feature>
<dbReference type="EMBL" id="CP094970">
    <property type="protein sequence ID" value="UYM06318.1"/>
    <property type="molecule type" value="Genomic_DNA"/>
</dbReference>
<keyword evidence="3 6" id="KW-0812">Transmembrane</keyword>
<gene>
    <name evidence="8" type="ORF">L0C25_04360</name>
</gene>
<dbReference type="PANTHER" id="PTHR35007">
    <property type="entry name" value="INTEGRAL MEMBRANE PROTEIN-RELATED"/>
    <property type="match status" value="1"/>
</dbReference>
<name>A0AA46TJK8_9ACTN</name>
<reference evidence="8" key="1">
    <citation type="submission" date="2022-01" db="EMBL/GenBank/DDBJ databases">
        <title>Nocardioidaceae gen. sp. A5X3R13.</title>
        <authorList>
            <person name="Lopez Marin M.A."/>
            <person name="Uhlik O."/>
        </authorList>
    </citation>
    <scope>NUCLEOTIDE SEQUENCE</scope>
    <source>
        <strain evidence="8">A5X3R13</strain>
    </source>
</reference>
<comment type="subcellular location">
    <subcellularLocation>
        <location evidence="1">Cell membrane</location>
        <topology evidence="1">Multi-pass membrane protein</topology>
    </subcellularLocation>
</comment>
<dbReference type="GO" id="GO:0005886">
    <property type="term" value="C:plasma membrane"/>
    <property type="evidence" value="ECO:0007669"/>
    <property type="project" value="UniProtKB-SubCell"/>
</dbReference>
<accession>A0AA46TJK8</accession>
<dbReference type="Pfam" id="PF00482">
    <property type="entry name" value="T2SSF"/>
    <property type="match status" value="1"/>
</dbReference>
<feature type="transmembrane region" description="Helical" evidence="6">
    <location>
        <begin position="46"/>
        <end position="64"/>
    </location>
</feature>